<reference evidence="1" key="2">
    <citation type="journal article" date="2022" name="Microb. Genom.">
        <title>A chromosome-scale genome assembly of the tomato pathogen Cladosporium fulvum reveals a compartmentalized genome architecture and the presence of a dispensable chromosome.</title>
        <authorList>
            <person name="Zaccaron A.Z."/>
            <person name="Chen L.H."/>
            <person name="Samaras A."/>
            <person name="Stergiopoulos I."/>
        </authorList>
    </citation>
    <scope>NUCLEOTIDE SEQUENCE</scope>
    <source>
        <strain evidence="1">Race5_Kim</strain>
    </source>
</reference>
<organism evidence="1 2">
    <name type="scientific">Passalora fulva</name>
    <name type="common">Tomato leaf mold</name>
    <name type="synonym">Cladosporium fulvum</name>
    <dbReference type="NCBI Taxonomy" id="5499"/>
    <lineage>
        <taxon>Eukaryota</taxon>
        <taxon>Fungi</taxon>
        <taxon>Dikarya</taxon>
        <taxon>Ascomycota</taxon>
        <taxon>Pezizomycotina</taxon>
        <taxon>Dothideomycetes</taxon>
        <taxon>Dothideomycetidae</taxon>
        <taxon>Mycosphaerellales</taxon>
        <taxon>Mycosphaerellaceae</taxon>
        <taxon>Fulvia</taxon>
    </lineage>
</organism>
<name>A0A9Q8UUB4_PASFU</name>
<accession>A0A9Q8UUB4</accession>
<evidence type="ECO:0000313" key="1">
    <source>
        <dbReference type="EMBL" id="UJO22718.1"/>
    </source>
</evidence>
<proteinExistence type="predicted"/>
<protein>
    <submittedName>
        <fullName evidence="1">Uncharacterized protein</fullName>
    </submittedName>
</protein>
<dbReference type="EMBL" id="CP090172">
    <property type="protein sequence ID" value="UJO22718.1"/>
    <property type="molecule type" value="Genomic_DNA"/>
</dbReference>
<dbReference type="KEGG" id="ffu:CLAFUR5_12099"/>
<sequence>MSSPSKSHVEDSSQLLSRALASSEVSRDGRFHIKQQAIDELVKAIGECYVRYDGATLQTVADDVAKLDRLVDIALSFDPNSIPVYDSTYWHIGQILGEVKAMLTAAAAFVKAGPTSEERA</sequence>
<dbReference type="GeneID" id="71991977"/>
<gene>
    <name evidence="1" type="ORF">CLAFUR5_12099</name>
</gene>
<dbReference type="AlphaFoldDB" id="A0A9Q8UUB4"/>
<evidence type="ECO:0000313" key="2">
    <source>
        <dbReference type="Proteomes" id="UP000756132"/>
    </source>
</evidence>
<dbReference type="RefSeq" id="XP_047767084.1">
    <property type="nucleotide sequence ID" value="XM_047911247.1"/>
</dbReference>
<keyword evidence="2" id="KW-1185">Reference proteome</keyword>
<dbReference type="Proteomes" id="UP000756132">
    <property type="component" value="Chromosome 10"/>
</dbReference>
<reference evidence="1" key="1">
    <citation type="submission" date="2021-12" db="EMBL/GenBank/DDBJ databases">
        <authorList>
            <person name="Zaccaron A."/>
            <person name="Stergiopoulos I."/>
        </authorList>
    </citation>
    <scope>NUCLEOTIDE SEQUENCE</scope>
    <source>
        <strain evidence="1">Race5_Kim</strain>
    </source>
</reference>